<dbReference type="InterPro" id="IPR036465">
    <property type="entry name" value="vWFA_dom_sf"/>
</dbReference>
<dbReference type="InterPro" id="IPR004595">
    <property type="entry name" value="TFIIH_C1-like_dom"/>
</dbReference>
<keyword evidence="6 11" id="KW-0862">Zinc</keyword>
<dbReference type="InterPro" id="IPR013083">
    <property type="entry name" value="Znf_RING/FYVE/PHD"/>
</dbReference>
<evidence type="ECO:0000313" key="14">
    <source>
        <dbReference type="EMBL" id="KAK7573863.1"/>
    </source>
</evidence>
<keyword evidence="10 11" id="KW-0539">Nucleus</keyword>
<dbReference type="GO" id="GO:0008270">
    <property type="term" value="F:zinc ion binding"/>
    <property type="evidence" value="ECO:0007669"/>
    <property type="project" value="UniProtKB-UniRule"/>
</dbReference>
<dbReference type="InterPro" id="IPR002035">
    <property type="entry name" value="VWF_A"/>
</dbReference>
<dbReference type="PROSITE" id="PS00028">
    <property type="entry name" value="ZINC_FINGER_C2H2_1"/>
    <property type="match status" value="1"/>
</dbReference>
<keyword evidence="15" id="KW-1185">Reference proteome</keyword>
<evidence type="ECO:0000256" key="8">
    <source>
        <dbReference type="ARBA" id="ARBA00023163"/>
    </source>
</evidence>
<evidence type="ECO:0000256" key="7">
    <source>
        <dbReference type="ARBA" id="ARBA00023015"/>
    </source>
</evidence>
<dbReference type="FunFam" id="3.40.50.410:FF:000015">
    <property type="entry name" value="General transcription factor IIH subunit 2"/>
    <property type="match status" value="1"/>
</dbReference>
<evidence type="ECO:0000313" key="15">
    <source>
        <dbReference type="Proteomes" id="UP001367676"/>
    </source>
</evidence>
<dbReference type="InterPro" id="IPR012170">
    <property type="entry name" value="TFIIH_SSL1/p44"/>
</dbReference>
<dbReference type="EMBL" id="JBBCAQ010000037">
    <property type="protein sequence ID" value="KAK7573863.1"/>
    <property type="molecule type" value="Genomic_DNA"/>
</dbReference>
<evidence type="ECO:0000256" key="5">
    <source>
        <dbReference type="ARBA" id="ARBA00022771"/>
    </source>
</evidence>
<dbReference type="InterPro" id="IPR013087">
    <property type="entry name" value="Znf_C2H2_type"/>
</dbReference>
<feature type="domain" description="VWFA" evidence="13">
    <location>
        <begin position="62"/>
        <end position="239"/>
    </location>
</feature>
<keyword evidence="7 11" id="KW-0805">Transcription regulation</keyword>
<evidence type="ECO:0000256" key="4">
    <source>
        <dbReference type="ARBA" id="ARBA00022763"/>
    </source>
</evidence>
<gene>
    <name evidence="14" type="ORF">V9T40_011054</name>
</gene>
<evidence type="ECO:0000256" key="10">
    <source>
        <dbReference type="ARBA" id="ARBA00023242"/>
    </source>
</evidence>
<dbReference type="SUPFAM" id="SSF53300">
    <property type="entry name" value="vWA-like"/>
    <property type="match status" value="1"/>
</dbReference>
<dbReference type="GO" id="GO:0006289">
    <property type="term" value="P:nucleotide-excision repair"/>
    <property type="evidence" value="ECO:0007669"/>
    <property type="project" value="UniProtKB-UniRule"/>
</dbReference>
<dbReference type="SMART" id="SM00327">
    <property type="entry name" value="VWA"/>
    <property type="match status" value="1"/>
</dbReference>
<keyword evidence="3 11" id="KW-0479">Metal-binding</keyword>
<evidence type="ECO:0000256" key="3">
    <source>
        <dbReference type="ARBA" id="ARBA00022723"/>
    </source>
</evidence>
<dbReference type="PANTHER" id="PTHR12695">
    <property type="entry name" value="GENERAL TRANSCRIPTION FACTOR IIH SUBUNIT 2"/>
    <property type="match status" value="1"/>
</dbReference>
<dbReference type="AlphaFoldDB" id="A0AAN9T4S7"/>
<dbReference type="NCBIfam" id="TIGR00622">
    <property type="entry name" value="ssl1"/>
    <property type="match status" value="1"/>
</dbReference>
<proteinExistence type="inferred from homology"/>
<keyword evidence="9" id="KW-0234">DNA repair</keyword>
<dbReference type="InterPro" id="IPR007198">
    <property type="entry name" value="Ssl1-like"/>
</dbReference>
<dbReference type="GO" id="GO:0006357">
    <property type="term" value="P:regulation of transcription by RNA polymerase II"/>
    <property type="evidence" value="ECO:0007669"/>
    <property type="project" value="TreeGrafter"/>
</dbReference>
<evidence type="ECO:0000259" key="13">
    <source>
        <dbReference type="PROSITE" id="PS50234"/>
    </source>
</evidence>
<evidence type="ECO:0000256" key="2">
    <source>
        <dbReference type="ARBA" id="ARBA00006092"/>
    </source>
</evidence>
<accession>A0AAN9T4S7</accession>
<dbReference type="Pfam" id="PF04056">
    <property type="entry name" value="Ssl1"/>
    <property type="match status" value="1"/>
</dbReference>
<sequence length="386" mass="43063">MALTNCDIKGYRWETGYEKSWEEIREDESGLGISAFTDSLALLEQKKKKQNGKIVRLGMMRHLNVVIDLSEAMQDQDLKPTRHVCTMKLMQQFIKEFVEQNPISQLGIIITRNKRAEKISDLSGNSRKHLLNLEPCNSASYCTGEPSLQNALELALSSMKMLPSHTSREILVIFGSLTTCDPGNIQETIESLKSHGVKASVIGLSADVHVLRTLCNVTGGQYQVVLDDTHFQELLFNHVKPRSVSKDCEATCVKMGFPHHSEKLPPFTACMCHVEDSVKNRAGFFCPQCNSKYCELPVECKTCGITLVTSAHLVRPLHHLIPIHVFKDVSSSPNSNAQCYGCQKRISDSIEQISICNDCKQTYCTECDLFIHNSLHVCPGCAVTAK</sequence>
<keyword evidence="8 11" id="KW-0804">Transcription</keyword>
<evidence type="ECO:0000256" key="11">
    <source>
        <dbReference type="PIRNR" id="PIRNR015919"/>
    </source>
</evidence>
<dbReference type="CDD" id="cd01453">
    <property type="entry name" value="vWA_transcription_factor_IIH_type"/>
    <property type="match status" value="1"/>
</dbReference>
<protein>
    <recommendedName>
        <fullName evidence="11">General transcription factor IIH subunit</fullName>
    </recommendedName>
</protein>
<evidence type="ECO:0000256" key="6">
    <source>
        <dbReference type="ARBA" id="ARBA00022833"/>
    </source>
</evidence>
<dbReference type="SUPFAM" id="SSF57889">
    <property type="entry name" value="Cysteine-rich domain"/>
    <property type="match status" value="1"/>
</dbReference>
<dbReference type="PANTHER" id="PTHR12695:SF2">
    <property type="entry name" value="GENERAL TRANSCRIPTION FACTOR IIH SUBUNIT 2-RELATED"/>
    <property type="match status" value="1"/>
</dbReference>
<evidence type="ECO:0000256" key="9">
    <source>
        <dbReference type="ARBA" id="ARBA00023204"/>
    </source>
</evidence>
<dbReference type="Gene3D" id="3.40.50.410">
    <property type="entry name" value="von Willebrand factor, type A domain"/>
    <property type="match status" value="1"/>
</dbReference>
<organism evidence="14 15">
    <name type="scientific">Parthenolecanium corni</name>
    <dbReference type="NCBI Taxonomy" id="536013"/>
    <lineage>
        <taxon>Eukaryota</taxon>
        <taxon>Metazoa</taxon>
        <taxon>Ecdysozoa</taxon>
        <taxon>Arthropoda</taxon>
        <taxon>Hexapoda</taxon>
        <taxon>Insecta</taxon>
        <taxon>Pterygota</taxon>
        <taxon>Neoptera</taxon>
        <taxon>Paraneoptera</taxon>
        <taxon>Hemiptera</taxon>
        <taxon>Sternorrhyncha</taxon>
        <taxon>Coccoidea</taxon>
        <taxon>Coccidae</taxon>
        <taxon>Parthenolecanium</taxon>
    </lineage>
</organism>
<name>A0AAN9T4S7_9HEMI</name>
<dbReference type="SMART" id="SM01047">
    <property type="entry name" value="C1_4"/>
    <property type="match status" value="1"/>
</dbReference>
<keyword evidence="4" id="KW-0227">DNA damage</keyword>
<dbReference type="GO" id="GO:0000439">
    <property type="term" value="C:transcription factor TFIIH core complex"/>
    <property type="evidence" value="ECO:0007669"/>
    <property type="project" value="InterPro"/>
</dbReference>
<dbReference type="GO" id="GO:0005675">
    <property type="term" value="C:transcription factor TFIIH holo complex"/>
    <property type="evidence" value="ECO:0007669"/>
    <property type="project" value="UniProtKB-UniRule"/>
</dbReference>
<keyword evidence="5" id="KW-0863">Zinc-finger</keyword>
<dbReference type="Pfam" id="PF07975">
    <property type="entry name" value="C1_4"/>
    <property type="match status" value="1"/>
</dbReference>
<comment type="subcellular location">
    <subcellularLocation>
        <location evidence="1 11">Nucleus</location>
    </subcellularLocation>
</comment>
<dbReference type="PROSITE" id="PS50234">
    <property type="entry name" value="VWFA"/>
    <property type="match status" value="1"/>
</dbReference>
<dbReference type="Gene3D" id="3.30.40.10">
    <property type="entry name" value="Zinc/RING finger domain, C3HC4 (zinc finger)"/>
    <property type="match status" value="1"/>
</dbReference>
<dbReference type="InterPro" id="IPR046349">
    <property type="entry name" value="C1-like_sf"/>
</dbReference>
<reference evidence="14 15" key="1">
    <citation type="submission" date="2024-03" db="EMBL/GenBank/DDBJ databases">
        <title>Adaptation during the transition from Ophiocordyceps entomopathogen to insect associate is accompanied by gene loss and intensified selection.</title>
        <authorList>
            <person name="Ward C.M."/>
            <person name="Onetto C.A."/>
            <person name="Borneman A.R."/>
        </authorList>
    </citation>
    <scope>NUCLEOTIDE SEQUENCE [LARGE SCALE GENOMIC DNA]</scope>
    <source>
        <strain evidence="14">AWRI1</strain>
        <tissue evidence="14">Single Adult Female</tissue>
    </source>
</reference>
<comment type="caution">
    <text evidence="14">The sequence shown here is derived from an EMBL/GenBank/DDBJ whole genome shotgun (WGS) entry which is preliminary data.</text>
</comment>
<evidence type="ECO:0000256" key="1">
    <source>
        <dbReference type="ARBA" id="ARBA00004123"/>
    </source>
</evidence>
<dbReference type="GO" id="GO:0006351">
    <property type="term" value="P:DNA-templated transcription"/>
    <property type="evidence" value="ECO:0007669"/>
    <property type="project" value="InterPro"/>
</dbReference>
<dbReference type="PIRSF" id="PIRSF015919">
    <property type="entry name" value="TFIIH_SSL1"/>
    <property type="match status" value="1"/>
</dbReference>
<evidence type="ECO:0000256" key="12">
    <source>
        <dbReference type="PIRSR" id="PIRSR015919-1"/>
    </source>
</evidence>
<dbReference type="Proteomes" id="UP001367676">
    <property type="component" value="Unassembled WGS sequence"/>
</dbReference>
<comment type="similarity">
    <text evidence="2 11">Belongs to the GTF2H2 family.</text>
</comment>
<feature type="zinc finger region" description="C4-type" evidence="12">
    <location>
        <begin position="286"/>
        <end position="303"/>
    </location>
</feature>